<keyword evidence="4" id="KW-1185">Reference proteome</keyword>
<sequence length="406" mass="46270">MLTVLKPKIRRCLPNADELEKLLPEILAARQASTYIEDILEQCTINGYLESYKVIAPEVFSSPEKYKKAINNAFADSVQRHHNEIAEDILEGFSLFPTPRDRRILLSLSLERALSVPNAKLAKKIIQTYLNHEKVPIWALSTPLMKACQMDQRECVRLLVEYIVRTRNQLSANVPMWSNRGRVAYRECGGVLEAVLWTTIKCQFHHLTELLLFPYLECIPYLLKSPNVSADILRNVRDEEFAAIPRKKCVGLLLHPLTGVGRNRLARRLQETESEPADLRLTAQGKTFTAHKDVLAFHSEYFSSLFRGSWKDRDHVTFDDEDISAAVLELIVDFSYGRRYRVDARTVDDEDLLAAVDYFLMEGLKHDIEDCIPGLKFGYESSDDDDDGDGDYDASSSYLGSDLSDD</sequence>
<dbReference type="Proteomes" id="UP001610446">
    <property type="component" value="Unassembled WGS sequence"/>
</dbReference>
<name>A0ABR4JAU5_9EURO</name>
<dbReference type="Pfam" id="PF00651">
    <property type="entry name" value="BTB"/>
    <property type="match status" value="1"/>
</dbReference>
<evidence type="ECO:0000313" key="4">
    <source>
        <dbReference type="Proteomes" id="UP001610446"/>
    </source>
</evidence>
<reference evidence="3 4" key="1">
    <citation type="submission" date="2024-07" db="EMBL/GenBank/DDBJ databases">
        <title>Section-level genome sequencing and comparative genomics of Aspergillus sections Usti and Cavernicolus.</title>
        <authorList>
            <consortium name="Lawrence Berkeley National Laboratory"/>
            <person name="Nybo J.L."/>
            <person name="Vesth T.C."/>
            <person name="Theobald S."/>
            <person name="Frisvad J.C."/>
            <person name="Larsen T.O."/>
            <person name="Kjaerboelling I."/>
            <person name="Rothschild-Mancinelli K."/>
            <person name="Lyhne E.K."/>
            <person name="Kogle M.E."/>
            <person name="Barry K."/>
            <person name="Clum A."/>
            <person name="Na H."/>
            <person name="Ledsgaard L."/>
            <person name="Lin J."/>
            <person name="Lipzen A."/>
            <person name="Kuo A."/>
            <person name="Riley R."/>
            <person name="Mondo S."/>
            <person name="Labutti K."/>
            <person name="Haridas S."/>
            <person name="Pangalinan J."/>
            <person name="Salamov A.A."/>
            <person name="Simmons B.A."/>
            <person name="Magnuson J.K."/>
            <person name="Chen J."/>
            <person name="Drula E."/>
            <person name="Henrissat B."/>
            <person name="Wiebenga A."/>
            <person name="Lubbers R.J."/>
            <person name="Gomes A.C."/>
            <person name="Makela M.R."/>
            <person name="Stajich J."/>
            <person name="Grigoriev I.V."/>
            <person name="Mortensen U.H."/>
            <person name="De Vries R.P."/>
            <person name="Baker S.E."/>
            <person name="Andersen M.R."/>
        </authorList>
    </citation>
    <scope>NUCLEOTIDE SEQUENCE [LARGE SCALE GENOMIC DNA]</scope>
    <source>
        <strain evidence="3 4">CBS 123904</strain>
    </source>
</reference>
<feature type="region of interest" description="Disordered" evidence="1">
    <location>
        <begin position="382"/>
        <end position="406"/>
    </location>
</feature>
<dbReference type="SMART" id="SM00225">
    <property type="entry name" value="BTB"/>
    <property type="match status" value="1"/>
</dbReference>
<dbReference type="EMBL" id="JBFXLU010000170">
    <property type="protein sequence ID" value="KAL2836882.1"/>
    <property type="molecule type" value="Genomic_DNA"/>
</dbReference>
<feature type="compositionally biased region" description="Acidic residues" evidence="1">
    <location>
        <begin position="382"/>
        <end position="392"/>
    </location>
</feature>
<dbReference type="SUPFAM" id="SSF54695">
    <property type="entry name" value="POZ domain"/>
    <property type="match status" value="1"/>
</dbReference>
<evidence type="ECO:0000256" key="1">
    <source>
        <dbReference type="SAM" id="MobiDB-lite"/>
    </source>
</evidence>
<dbReference type="InterPro" id="IPR011333">
    <property type="entry name" value="SKP1/BTB/POZ_sf"/>
</dbReference>
<feature type="domain" description="BTB" evidence="2">
    <location>
        <begin position="277"/>
        <end position="344"/>
    </location>
</feature>
<dbReference type="InterPro" id="IPR000210">
    <property type="entry name" value="BTB/POZ_dom"/>
</dbReference>
<accession>A0ABR4JAU5</accession>
<feature type="compositionally biased region" description="Low complexity" evidence="1">
    <location>
        <begin position="393"/>
        <end position="406"/>
    </location>
</feature>
<dbReference type="PROSITE" id="PS50097">
    <property type="entry name" value="BTB"/>
    <property type="match status" value="1"/>
</dbReference>
<evidence type="ECO:0000259" key="2">
    <source>
        <dbReference type="PROSITE" id="PS50097"/>
    </source>
</evidence>
<proteinExistence type="predicted"/>
<organism evidence="3 4">
    <name type="scientific">Aspergillus pseudoustus</name>
    <dbReference type="NCBI Taxonomy" id="1810923"/>
    <lineage>
        <taxon>Eukaryota</taxon>
        <taxon>Fungi</taxon>
        <taxon>Dikarya</taxon>
        <taxon>Ascomycota</taxon>
        <taxon>Pezizomycotina</taxon>
        <taxon>Eurotiomycetes</taxon>
        <taxon>Eurotiomycetidae</taxon>
        <taxon>Eurotiales</taxon>
        <taxon>Aspergillaceae</taxon>
        <taxon>Aspergillus</taxon>
        <taxon>Aspergillus subgen. Nidulantes</taxon>
    </lineage>
</organism>
<protein>
    <recommendedName>
        <fullName evidence="2">BTB domain-containing protein</fullName>
    </recommendedName>
</protein>
<comment type="caution">
    <text evidence="3">The sequence shown here is derived from an EMBL/GenBank/DDBJ whole genome shotgun (WGS) entry which is preliminary data.</text>
</comment>
<evidence type="ECO:0000313" key="3">
    <source>
        <dbReference type="EMBL" id="KAL2836882.1"/>
    </source>
</evidence>
<gene>
    <name evidence="3" type="ORF">BJY01DRAFT_251761</name>
</gene>
<dbReference type="Gene3D" id="3.30.710.10">
    <property type="entry name" value="Potassium Channel Kv1.1, Chain A"/>
    <property type="match status" value="1"/>
</dbReference>